<reference evidence="3" key="1">
    <citation type="submission" date="2018-01" db="EMBL/GenBank/DDBJ databases">
        <authorList>
            <person name="Kerou L M."/>
        </authorList>
    </citation>
    <scope>NUCLEOTIDE SEQUENCE [LARGE SCALE GENOMIC DNA]</scope>
    <source>
        <strain evidence="3">SCU2</strain>
    </source>
</reference>
<feature type="compositionally biased region" description="Low complexity" evidence="1">
    <location>
        <begin position="305"/>
        <end position="319"/>
    </location>
</feature>
<gene>
    <name evidence="2" type="ORF">NCAV_1315</name>
</gene>
<feature type="region of interest" description="Disordered" evidence="1">
    <location>
        <begin position="297"/>
        <end position="331"/>
    </location>
</feature>
<feature type="compositionally biased region" description="Basic and acidic residues" evidence="1">
    <location>
        <begin position="237"/>
        <end position="252"/>
    </location>
</feature>
<dbReference type="EMBL" id="LT981265">
    <property type="protein sequence ID" value="SPC34481.1"/>
    <property type="molecule type" value="Genomic_DNA"/>
</dbReference>
<dbReference type="KEGG" id="ncv:NCAV_1315"/>
<keyword evidence="3" id="KW-1185">Reference proteome</keyword>
<dbReference type="GeneID" id="41595315"/>
<feature type="region of interest" description="Disordered" evidence="1">
    <location>
        <begin position="123"/>
        <end position="146"/>
    </location>
</feature>
<feature type="region of interest" description="Disordered" evidence="1">
    <location>
        <begin position="204"/>
        <end position="255"/>
    </location>
</feature>
<evidence type="ECO:0000256" key="1">
    <source>
        <dbReference type="SAM" id="MobiDB-lite"/>
    </source>
</evidence>
<organism evidence="2 3">
    <name type="scientific">Candidatus Nitrosocaldus cavascurensis</name>
    <dbReference type="NCBI Taxonomy" id="2058097"/>
    <lineage>
        <taxon>Archaea</taxon>
        <taxon>Nitrososphaerota</taxon>
        <taxon>Nitrososphaeria</taxon>
        <taxon>Candidatus Nitrosocaldales</taxon>
        <taxon>Candidatus Nitrosocaldaceae</taxon>
        <taxon>Candidatus Nitrosocaldus</taxon>
    </lineage>
</organism>
<dbReference type="Proteomes" id="UP000236248">
    <property type="component" value="Chromosome NCAV"/>
</dbReference>
<sequence>MIEALIAAALAGAVTTLVRARRRNRGIDGKDEVYDGSTPSIDVGAANSITQGYVEDGKKSRMMVHKGIEHRIRSMADIRLKKYLNDGRISEDEYRELTSYGYASSNSSNADVNGGDAYVHTGYGIDHMHDESSSRSSKSRKKIESDSMMMQEILLRLDRLNSRLDSLEGKVDANKIGSQYITPPSTLPTTTMMLAQVQDQVHAYNHDSRKRSSRVQRRGRASRKRMANDGGSVRMVKSIEKGDEGREDKKDADDEGLEVMAIDANSIPDSITKTSMMEKKEEMGSISYEQWHKMGYDDSRRDDNNTTNTNNNNSIDNTIIAGSSNYDSSNNDELESIKKQIMDALERLEKDA</sequence>
<evidence type="ECO:0000313" key="2">
    <source>
        <dbReference type="EMBL" id="SPC34481.1"/>
    </source>
</evidence>
<dbReference type="RefSeq" id="WP_103286872.1">
    <property type="nucleotide sequence ID" value="NZ_LT981265.1"/>
</dbReference>
<accession>A0A2K5AS60</accession>
<dbReference type="AlphaFoldDB" id="A0A2K5AS60"/>
<feature type="compositionally biased region" description="Polar residues" evidence="1">
    <location>
        <begin position="320"/>
        <end position="331"/>
    </location>
</feature>
<name>A0A2K5AS60_9ARCH</name>
<evidence type="ECO:0000313" key="3">
    <source>
        <dbReference type="Proteomes" id="UP000236248"/>
    </source>
</evidence>
<protein>
    <submittedName>
        <fullName evidence="2">Uncharacterized protein</fullName>
    </submittedName>
</protein>
<proteinExistence type="predicted"/>
<feature type="compositionally biased region" description="Basic residues" evidence="1">
    <location>
        <begin position="208"/>
        <end position="225"/>
    </location>
</feature>